<evidence type="ECO:0000313" key="1">
    <source>
        <dbReference type="EMBL" id="ACG49230.1"/>
    </source>
</evidence>
<dbReference type="HOGENOM" id="CLU_2053076_0_0_1"/>
<dbReference type="Pfam" id="PF09713">
    <property type="entry name" value="A_thal_3526"/>
    <property type="match status" value="1"/>
</dbReference>
<dbReference type="EMBL" id="EU977112">
    <property type="protein sequence ID" value="ACG49230.1"/>
    <property type="molecule type" value="mRNA"/>
</dbReference>
<dbReference type="GeneID" id="100282858"/>
<dbReference type="RefSeq" id="NP_001399130.1">
    <property type="nucleotide sequence ID" value="NM_001412201.1"/>
</dbReference>
<dbReference type="NCBIfam" id="TIGR01589">
    <property type="entry name" value="A_thal_3526"/>
    <property type="match status" value="1"/>
</dbReference>
<dbReference type="ExpressionAtlas" id="B6UIP7">
    <property type="expression patterns" value="baseline and differential"/>
</dbReference>
<sequence length="120" mass="14061">MASEEVLHKVQNLIERCLQMYMNKKEVVDALSHHSRIEPCITELVWQQLEQQNPLFFKAYDMRLMLKNQIMVFNRLLQDQFEIMNKEFSSGIPSMSLPNDSNSNLCKTFLSSLIMGRDCS</sequence>
<name>B6UIP7_MAIZE</name>
<dbReference type="InterPro" id="IPR006476">
    <property type="entry name" value="CHP01589_pln"/>
</dbReference>
<organism evidence="1">
    <name type="scientific">Zea mays</name>
    <name type="common">Maize</name>
    <dbReference type="NCBI Taxonomy" id="4577"/>
    <lineage>
        <taxon>Eukaryota</taxon>
        <taxon>Viridiplantae</taxon>
        <taxon>Streptophyta</taxon>
        <taxon>Embryophyta</taxon>
        <taxon>Tracheophyta</taxon>
        <taxon>Spermatophyta</taxon>
        <taxon>Magnoliopsida</taxon>
        <taxon>Liliopsida</taxon>
        <taxon>Poales</taxon>
        <taxon>Poaceae</taxon>
        <taxon>PACMAD clade</taxon>
        <taxon>Panicoideae</taxon>
        <taxon>Andropogonodae</taxon>
        <taxon>Andropogoneae</taxon>
        <taxon>Tripsacinae</taxon>
        <taxon>Zea</taxon>
    </lineage>
</organism>
<dbReference type="PANTHER" id="PTHR31871:SF67">
    <property type="entry name" value="TETRATRICOPEPTIDE REPEAT (TPR)-LIKE SUPERFAMILY PROTEIN"/>
    <property type="match status" value="1"/>
</dbReference>
<protein>
    <submittedName>
        <fullName evidence="1">Uncharacterized protein</fullName>
    </submittedName>
</protein>
<dbReference type="PANTHER" id="PTHR31871">
    <property type="entry name" value="OS02G0137100 PROTEIN"/>
    <property type="match status" value="1"/>
</dbReference>
<dbReference type="AlphaFoldDB" id="B6UIP7"/>
<proteinExistence type="evidence at transcript level"/>
<accession>B6UIP7</accession>
<reference evidence="1" key="1">
    <citation type="journal article" date="2009" name="Plant Mol. Biol.">
        <title>Insights into corn genes derived from large-scale cDNA sequencing.</title>
        <authorList>
            <person name="Alexandrov N.N."/>
            <person name="Brover V.V."/>
            <person name="Freidin S."/>
            <person name="Troukhan M.E."/>
            <person name="Tatarinova T.V."/>
            <person name="Zhang H."/>
            <person name="Swaller T.J."/>
            <person name="Lu Y.P."/>
            <person name="Bouck J."/>
            <person name="Flavell R.B."/>
            <person name="Feldmann K.A."/>
        </authorList>
    </citation>
    <scope>NUCLEOTIDE SEQUENCE</scope>
</reference>